<proteinExistence type="predicted"/>
<gene>
    <name evidence="2" type="ORF">FGS76_09420</name>
</gene>
<comment type="caution">
    <text evidence="2">The sequence shown here is derived from an EMBL/GenBank/DDBJ whole genome shotgun (WGS) entry which is preliminary data.</text>
</comment>
<keyword evidence="3" id="KW-1185">Reference proteome</keyword>
<keyword evidence="1" id="KW-0472">Membrane</keyword>
<evidence type="ECO:0000256" key="1">
    <source>
        <dbReference type="SAM" id="Phobius"/>
    </source>
</evidence>
<protein>
    <submittedName>
        <fullName evidence="2">GDYXXLXY domain-containing protein</fullName>
    </submittedName>
</protein>
<sequence>MTMKRRLNRSLVKGGLILAVVAQLAVLGGLFVYSQYPLWVGREVRVVTLPVDPRDLFRGQYVRLTYRFSRLPIPDMELPRGGDDVYLPLEREGDLWRAGAARLRPPEQSPFLRGTILRVAGGEMVVRYGIEAWFAPADEARRLETELRDGGVARLRVTATGRAALVAVEGR</sequence>
<reference evidence="2 3" key="1">
    <citation type="submission" date="2019-05" db="EMBL/GenBank/DDBJ databases">
        <title>Genome of Alcanivorax gelatiniphagus, an oil degrading marine bacteria.</title>
        <authorList>
            <person name="Kwon K.K."/>
        </authorList>
    </citation>
    <scope>NUCLEOTIDE SEQUENCE [LARGE SCALE GENOMIC DNA]</scope>
    <source>
        <strain evidence="2 3">MEBiC 08158</strain>
    </source>
</reference>
<dbReference type="EMBL" id="VCQT01000029">
    <property type="protein sequence ID" value="TMW12859.1"/>
    <property type="molecule type" value="Genomic_DNA"/>
</dbReference>
<keyword evidence="1" id="KW-1133">Transmembrane helix</keyword>
<name>A0ABY2XL49_9GAMM</name>
<organism evidence="2 3">
    <name type="scientific">Alloalcanivorax gelatiniphagus</name>
    <dbReference type="NCBI Taxonomy" id="1194167"/>
    <lineage>
        <taxon>Bacteria</taxon>
        <taxon>Pseudomonadati</taxon>
        <taxon>Pseudomonadota</taxon>
        <taxon>Gammaproteobacteria</taxon>
        <taxon>Oceanospirillales</taxon>
        <taxon>Alcanivoracaceae</taxon>
        <taxon>Alloalcanivorax</taxon>
    </lineage>
</organism>
<keyword evidence="1" id="KW-0812">Transmembrane</keyword>
<dbReference type="InterPro" id="IPR025833">
    <property type="entry name" value="GDYXXLXY"/>
</dbReference>
<evidence type="ECO:0000313" key="3">
    <source>
        <dbReference type="Proteomes" id="UP000739180"/>
    </source>
</evidence>
<dbReference type="Pfam" id="PF14345">
    <property type="entry name" value="GDYXXLXY"/>
    <property type="match status" value="1"/>
</dbReference>
<evidence type="ECO:0000313" key="2">
    <source>
        <dbReference type="EMBL" id="TMW12859.1"/>
    </source>
</evidence>
<dbReference type="Proteomes" id="UP000739180">
    <property type="component" value="Unassembled WGS sequence"/>
</dbReference>
<accession>A0ABY2XL49</accession>
<feature type="transmembrane region" description="Helical" evidence="1">
    <location>
        <begin position="12"/>
        <end position="33"/>
    </location>
</feature>